<dbReference type="HOGENOM" id="CLU_2850140_0_0_1"/>
<reference evidence="3" key="1">
    <citation type="journal article" date="2011" name="Nat. Commun.">
        <title>Effector diversification within compartments of the Leptosphaeria maculans genome affected by Repeat-Induced Point mutations.</title>
        <authorList>
            <person name="Rouxel T."/>
            <person name="Grandaubert J."/>
            <person name="Hane J.K."/>
            <person name="Hoede C."/>
            <person name="van de Wouw A.P."/>
            <person name="Couloux A."/>
            <person name="Dominguez V."/>
            <person name="Anthouard V."/>
            <person name="Bally P."/>
            <person name="Bourras S."/>
            <person name="Cozijnsen A.J."/>
            <person name="Ciuffetti L.M."/>
            <person name="Degrave A."/>
            <person name="Dilmaghani A."/>
            <person name="Duret L."/>
            <person name="Fudal I."/>
            <person name="Goodwin S.B."/>
            <person name="Gout L."/>
            <person name="Glaser N."/>
            <person name="Linglin J."/>
            <person name="Kema G.H.J."/>
            <person name="Lapalu N."/>
            <person name="Lawrence C.B."/>
            <person name="May K."/>
            <person name="Meyer M."/>
            <person name="Ollivier B."/>
            <person name="Poulain J."/>
            <person name="Schoch C.L."/>
            <person name="Simon A."/>
            <person name="Spatafora J.W."/>
            <person name="Stachowiak A."/>
            <person name="Turgeon B.G."/>
            <person name="Tyler B.M."/>
            <person name="Vincent D."/>
            <person name="Weissenbach J."/>
            <person name="Amselem J."/>
            <person name="Quesneville H."/>
            <person name="Oliver R.P."/>
            <person name="Wincker P."/>
            <person name="Balesdent M.-H."/>
            <person name="Howlett B.J."/>
        </authorList>
    </citation>
    <scope>NUCLEOTIDE SEQUENCE [LARGE SCALE GENOMIC DNA]</scope>
    <source>
        <strain evidence="3">JN3 / isolate v23.1.3 / race Av1-4-5-6-7-8</strain>
    </source>
</reference>
<keyword evidence="3" id="KW-1185">Reference proteome</keyword>
<evidence type="ECO:0000256" key="1">
    <source>
        <dbReference type="SAM" id="MobiDB-lite"/>
    </source>
</evidence>
<evidence type="ECO:0000313" key="2">
    <source>
        <dbReference type="EMBL" id="CBX97303.1"/>
    </source>
</evidence>
<dbReference type="VEuPathDB" id="FungiDB:LEMA_P104340.1"/>
<dbReference type="InParanoid" id="E5A107"/>
<protein>
    <submittedName>
        <fullName evidence="2">Predicted protein</fullName>
    </submittedName>
</protein>
<evidence type="ECO:0000313" key="3">
    <source>
        <dbReference type="Proteomes" id="UP000002668"/>
    </source>
</evidence>
<name>E5A107_LEPMJ</name>
<sequence>MLQIGQRKPGIHDAVKRGNVWLGGIKFGKPGRRASSTTFPKPWKIHSSHPDYCPGGEAERGKATD</sequence>
<accession>E5A107</accession>
<feature type="region of interest" description="Disordered" evidence="1">
    <location>
        <begin position="29"/>
        <end position="65"/>
    </location>
</feature>
<dbReference type="EMBL" id="FP929131">
    <property type="protein sequence ID" value="CBX97303.1"/>
    <property type="molecule type" value="Genomic_DNA"/>
</dbReference>
<proteinExistence type="predicted"/>
<dbReference type="Proteomes" id="UP000002668">
    <property type="component" value="Genome"/>
</dbReference>
<organism evidence="3">
    <name type="scientific">Leptosphaeria maculans (strain JN3 / isolate v23.1.3 / race Av1-4-5-6-7-8)</name>
    <name type="common">Blackleg fungus</name>
    <name type="synonym">Phoma lingam</name>
    <dbReference type="NCBI Taxonomy" id="985895"/>
    <lineage>
        <taxon>Eukaryota</taxon>
        <taxon>Fungi</taxon>
        <taxon>Dikarya</taxon>
        <taxon>Ascomycota</taxon>
        <taxon>Pezizomycotina</taxon>
        <taxon>Dothideomycetes</taxon>
        <taxon>Pleosporomycetidae</taxon>
        <taxon>Pleosporales</taxon>
        <taxon>Pleosporineae</taxon>
        <taxon>Leptosphaeriaceae</taxon>
        <taxon>Plenodomus</taxon>
        <taxon>Plenodomus lingam/Leptosphaeria maculans species complex</taxon>
    </lineage>
</organism>
<gene>
    <name evidence="2" type="ORF">LEMA_P104340.1</name>
</gene>
<dbReference type="AlphaFoldDB" id="E5A107"/>